<proteinExistence type="predicted"/>
<name>A0A0P7Y3M6_9BACT</name>
<reference evidence="1 2" key="1">
    <citation type="submission" date="2015-09" db="EMBL/GenBank/DDBJ databases">
        <title>Identification and resolution of microdiversity through metagenomic sequencing of parallel consortia.</title>
        <authorList>
            <person name="Nelson W.C."/>
            <person name="Romine M.F."/>
            <person name="Lindemann S.R."/>
        </authorList>
    </citation>
    <scope>NUCLEOTIDE SEQUENCE [LARGE SCALE GENOMIC DNA]</scope>
    <source>
        <strain evidence="1">HL-49</strain>
    </source>
</reference>
<accession>A0A0P7Y3M6</accession>
<sequence length="40" mass="4681">RLLDLGEKELISTIELDKANLDSYRKKFPAWTDADNFKLL</sequence>
<gene>
    <name evidence="1" type="primary">mtnU-2</name>
    <name evidence="1" type="ORF">HLUCCX10_17100</name>
</gene>
<dbReference type="PATRIC" id="fig|1305737.6.peg.785"/>
<comment type="caution">
    <text evidence="1">The sequence shown here is derived from an EMBL/GenBank/DDBJ whole genome shotgun (WGS) entry which is preliminary data.</text>
</comment>
<dbReference type="Proteomes" id="UP000050421">
    <property type="component" value="Unassembled WGS sequence"/>
</dbReference>
<organism evidence="1 2">
    <name type="scientific">Algoriphagus marincola HL-49</name>
    <dbReference type="NCBI Taxonomy" id="1305737"/>
    <lineage>
        <taxon>Bacteria</taxon>
        <taxon>Pseudomonadati</taxon>
        <taxon>Bacteroidota</taxon>
        <taxon>Cytophagia</taxon>
        <taxon>Cytophagales</taxon>
        <taxon>Cyclobacteriaceae</taxon>
        <taxon>Algoriphagus</taxon>
    </lineage>
</organism>
<keyword evidence="1" id="KW-0378">Hydrolase</keyword>
<protein>
    <submittedName>
        <fullName evidence="1">Carbon-nitrogen hydrolase family protein</fullName>
    </submittedName>
</protein>
<dbReference type="GO" id="GO:0016787">
    <property type="term" value="F:hydrolase activity"/>
    <property type="evidence" value="ECO:0007669"/>
    <property type="project" value="UniProtKB-KW"/>
</dbReference>
<dbReference type="EMBL" id="LJXT01000160">
    <property type="protein sequence ID" value="KPQ08675.1"/>
    <property type="molecule type" value="Genomic_DNA"/>
</dbReference>
<evidence type="ECO:0000313" key="2">
    <source>
        <dbReference type="Proteomes" id="UP000050421"/>
    </source>
</evidence>
<dbReference type="AlphaFoldDB" id="A0A0P7Y3M6"/>
<feature type="non-terminal residue" evidence="1">
    <location>
        <position position="1"/>
    </location>
</feature>
<evidence type="ECO:0000313" key="1">
    <source>
        <dbReference type="EMBL" id="KPQ08675.1"/>
    </source>
</evidence>